<protein>
    <submittedName>
        <fullName evidence="5">Epimerase domain-containing protein</fullName>
    </submittedName>
</protein>
<dbReference type="Proteomes" id="UP000050640">
    <property type="component" value="Unplaced"/>
</dbReference>
<reference evidence="5" key="1">
    <citation type="submission" date="2017-02" db="UniProtKB">
        <authorList>
            <consortium name="WormBaseParasite"/>
        </authorList>
    </citation>
    <scope>IDENTIFICATION</scope>
</reference>
<dbReference type="PANTHER" id="PTHR10366">
    <property type="entry name" value="NAD DEPENDENT EPIMERASE/DEHYDRATASE"/>
    <property type="match status" value="1"/>
</dbReference>
<dbReference type="Gene3D" id="3.40.50.720">
    <property type="entry name" value="NAD(P)-binding Rossmann-like Domain"/>
    <property type="match status" value="1"/>
</dbReference>
<name>A0A0R3RR15_9BILA</name>
<dbReference type="AlphaFoldDB" id="A0A0R3RR15"/>
<dbReference type="PANTHER" id="PTHR10366:SF564">
    <property type="entry name" value="STEROL-4-ALPHA-CARBOXYLATE 3-DEHYDROGENASE, DECARBOXYLATING"/>
    <property type="match status" value="1"/>
</dbReference>
<dbReference type="WBParaSite" id="EEL_0000416101-mRNA-1">
    <property type="protein sequence ID" value="EEL_0000416101-mRNA-1"/>
    <property type="gene ID" value="EEL_0000416101"/>
</dbReference>
<organism evidence="4 5">
    <name type="scientific">Elaeophora elaphi</name>
    <dbReference type="NCBI Taxonomy" id="1147741"/>
    <lineage>
        <taxon>Eukaryota</taxon>
        <taxon>Metazoa</taxon>
        <taxon>Ecdysozoa</taxon>
        <taxon>Nematoda</taxon>
        <taxon>Chromadorea</taxon>
        <taxon>Rhabditida</taxon>
        <taxon>Spirurina</taxon>
        <taxon>Spiruromorpha</taxon>
        <taxon>Filarioidea</taxon>
        <taxon>Onchocercidae</taxon>
        <taxon>Elaeophora</taxon>
    </lineage>
</organism>
<dbReference type="Pfam" id="PF01370">
    <property type="entry name" value="Epimerase"/>
    <property type="match status" value="1"/>
</dbReference>
<dbReference type="CDD" id="cd05227">
    <property type="entry name" value="AR_SDR_e"/>
    <property type="match status" value="1"/>
</dbReference>
<evidence type="ECO:0000256" key="1">
    <source>
        <dbReference type="ARBA" id="ARBA00023002"/>
    </source>
</evidence>
<keyword evidence="4" id="KW-1185">Reference proteome</keyword>
<feature type="domain" description="NAD-dependent epimerase/dehydratase" evidence="3">
    <location>
        <begin position="18"/>
        <end position="264"/>
    </location>
</feature>
<evidence type="ECO:0000256" key="2">
    <source>
        <dbReference type="ARBA" id="ARBA00023445"/>
    </source>
</evidence>
<dbReference type="InterPro" id="IPR036291">
    <property type="entry name" value="NAD(P)-bd_dom_sf"/>
</dbReference>
<keyword evidence="1" id="KW-0560">Oxidoreductase</keyword>
<sequence>MLLLPVLINFIYQSFSGVLVTGASGYLAMHCIQQLLQKGYEVHGTVRDLFCVEKMKPFRQLENYERLEIFRVSLEDDVHLWEKAMRNCTYVLHIASPCEVIANETIVETAVCGTLNVLRAASRLRCVEKIVLTSSSGAINFKFIFNFTVLEVGHNDRDKVFTENDWTNLNWKHLHAYHKSKILAEQAAWDFMEKNLDVSFSLTVLNPSLIVGPSLQNGKRSSATIISRFLDGSMPAYPAMKLGLVDVRDVAQAHILAMKKTQTNGQRIIISAETLSFRQIADILRQEFGKQGYSVPRFRAFYIALWLFSFVDKAASQALSLYGHVDKLDNSKSSQLLGISYRDVRKSLIEMAYDMIERNIVPRKKNVHKKKERIELGRRFKS</sequence>
<evidence type="ECO:0000313" key="4">
    <source>
        <dbReference type="Proteomes" id="UP000050640"/>
    </source>
</evidence>
<evidence type="ECO:0000313" key="5">
    <source>
        <dbReference type="WBParaSite" id="EEL_0000416101-mRNA-1"/>
    </source>
</evidence>
<proteinExistence type="inferred from homology"/>
<dbReference type="GO" id="GO:0016616">
    <property type="term" value="F:oxidoreductase activity, acting on the CH-OH group of donors, NAD or NADP as acceptor"/>
    <property type="evidence" value="ECO:0007669"/>
    <property type="project" value="TreeGrafter"/>
</dbReference>
<dbReference type="InterPro" id="IPR050425">
    <property type="entry name" value="NAD(P)_dehydrat-like"/>
</dbReference>
<dbReference type="FunFam" id="3.40.50.720:FF:000336">
    <property type="entry name" value="Aldehyde reductase"/>
    <property type="match status" value="1"/>
</dbReference>
<dbReference type="InterPro" id="IPR001509">
    <property type="entry name" value="Epimerase_deHydtase"/>
</dbReference>
<dbReference type="SUPFAM" id="SSF51735">
    <property type="entry name" value="NAD(P)-binding Rossmann-fold domains"/>
    <property type="match status" value="1"/>
</dbReference>
<dbReference type="STRING" id="1147741.A0A0R3RR15"/>
<accession>A0A0R3RR15</accession>
<evidence type="ECO:0000259" key="3">
    <source>
        <dbReference type="Pfam" id="PF01370"/>
    </source>
</evidence>
<comment type="similarity">
    <text evidence="2">Belongs to the NAD(P)-dependent epimerase/dehydratase family. Dihydroflavonol-4-reductase subfamily.</text>
</comment>